<proteinExistence type="predicted"/>
<reference evidence="1 2" key="1">
    <citation type="journal article" date="2013" name="Genome Announc.">
        <title>Draft genome sequences for three mercury-methylating, sulfate-reducing bacteria.</title>
        <authorList>
            <person name="Brown S.D."/>
            <person name="Hurt R.A.Jr."/>
            <person name="Gilmour C.C."/>
            <person name="Elias D.A."/>
        </authorList>
    </citation>
    <scope>NUCLEOTIDE SEQUENCE [LARGE SCALE GENOMIC DNA]</scope>
    <source>
        <strain evidence="1 2">DSM 2059</strain>
    </source>
</reference>
<dbReference type="EMBL" id="ATHJ01000083">
    <property type="protein sequence ID" value="EPR40407.1"/>
    <property type="molecule type" value="Genomic_DNA"/>
</dbReference>
<organism evidence="1 2">
    <name type="scientific">Desulfococcus multivorans DSM 2059</name>
    <dbReference type="NCBI Taxonomy" id="1121405"/>
    <lineage>
        <taxon>Bacteria</taxon>
        <taxon>Pseudomonadati</taxon>
        <taxon>Thermodesulfobacteriota</taxon>
        <taxon>Desulfobacteria</taxon>
        <taxon>Desulfobacterales</taxon>
        <taxon>Desulfococcaceae</taxon>
        <taxon>Desulfococcus</taxon>
    </lineage>
</organism>
<keyword evidence="2" id="KW-1185">Reference proteome</keyword>
<dbReference type="OrthoDB" id="5419679at2"/>
<comment type="caution">
    <text evidence="1">The sequence shown here is derived from an EMBL/GenBank/DDBJ whole genome shotgun (WGS) entry which is preliminary data.</text>
</comment>
<name>S7TTK1_DESML</name>
<accession>S7TTK1</accession>
<dbReference type="RefSeq" id="WP_020876321.1">
    <property type="nucleotide sequence ID" value="NZ_ATHJ01000083.1"/>
</dbReference>
<evidence type="ECO:0000313" key="1">
    <source>
        <dbReference type="EMBL" id="EPR40407.1"/>
    </source>
</evidence>
<dbReference type="Proteomes" id="UP000014977">
    <property type="component" value="Unassembled WGS sequence"/>
</dbReference>
<sequence>MPEVLKEIVIPKEKAVFRMDARGCWHNAQGPFQKKSIIDHFNRSIRKDDAGYFLTQVNGDYIEKVYFSYEDTPLFVVDVEDADPIRLHLNTGETLPLSPETLFIKADQLYIMREDERIKFSERGLLKLSRMLEGEDNAYILRMGGRRYAIRVEPTP</sequence>
<dbReference type="eggNOG" id="ENOG5032V3M">
    <property type="taxonomic scope" value="Bacteria"/>
</dbReference>
<protein>
    <submittedName>
        <fullName evidence="1">Putative permease of the major facilitator superfamily</fullName>
    </submittedName>
</protein>
<dbReference type="AlphaFoldDB" id="S7TTK1"/>
<dbReference type="STRING" id="897.B2D07_03955"/>
<gene>
    <name evidence="1" type="ORF">dsmv_0132</name>
</gene>
<evidence type="ECO:0000313" key="2">
    <source>
        <dbReference type="Proteomes" id="UP000014977"/>
    </source>
</evidence>